<dbReference type="PROSITE" id="PS51725">
    <property type="entry name" value="ABM"/>
    <property type="match status" value="1"/>
</dbReference>
<dbReference type="PANTHER" id="PTHR33336:SF3">
    <property type="entry name" value="ABM DOMAIN-CONTAINING PROTEIN"/>
    <property type="match status" value="1"/>
</dbReference>
<organism evidence="2 3">
    <name type="scientific">Acinetobacter baumannii (strain ATCC 19606 / DSM 30007 / JCM 6841 / CCUG 19606 / CIP 70.34 / NBRC 109757 / NCIMB 12457 / NCTC 12156 / 81)</name>
    <dbReference type="NCBI Taxonomy" id="575584"/>
    <lineage>
        <taxon>Bacteria</taxon>
        <taxon>Pseudomonadati</taxon>
        <taxon>Pseudomonadota</taxon>
        <taxon>Gammaproteobacteria</taxon>
        <taxon>Moraxellales</taxon>
        <taxon>Moraxellaceae</taxon>
        <taxon>Acinetobacter</taxon>
        <taxon>Acinetobacter calcoaceticus/baumannii complex</taxon>
    </lineage>
</organism>
<gene>
    <name evidence="2" type="ORF">HMPREF0010_02559</name>
</gene>
<dbReference type="PANTHER" id="PTHR33336">
    <property type="entry name" value="QUINOL MONOOXYGENASE YGIN-RELATED"/>
    <property type="match status" value="1"/>
</dbReference>
<dbReference type="EMBL" id="GG704576">
    <property type="protein sequence ID" value="EEX02866.1"/>
    <property type="molecule type" value="Genomic_DNA"/>
</dbReference>
<evidence type="ECO:0000313" key="3">
    <source>
        <dbReference type="Proteomes" id="UP000005740"/>
    </source>
</evidence>
<proteinExistence type="predicted"/>
<dbReference type="AlphaFoldDB" id="D0CCS9"/>
<keyword evidence="2" id="KW-0560">Oxidoreductase</keyword>
<dbReference type="GO" id="GO:0004497">
    <property type="term" value="F:monooxygenase activity"/>
    <property type="evidence" value="ECO:0007669"/>
    <property type="project" value="UniProtKB-KW"/>
</dbReference>
<evidence type="ECO:0000259" key="1">
    <source>
        <dbReference type="PROSITE" id="PS51725"/>
    </source>
</evidence>
<dbReference type="Gene3D" id="3.30.70.100">
    <property type="match status" value="1"/>
</dbReference>
<sequence>MQQPNPEKTMLTIIAEIRTQSGGQHRQNVLNAFQKIIPTVLAEDGCHGYEPLVDHISNASFQNKDPDIIVMLEKWESVAHLEAHLATPHMQAHHEAVKDDVVDVKIKILESGV</sequence>
<dbReference type="InterPro" id="IPR007138">
    <property type="entry name" value="ABM_dom"/>
</dbReference>
<accession>D0CCS9</accession>
<name>D0CCS9_ACIB2</name>
<dbReference type="InterPro" id="IPR011008">
    <property type="entry name" value="Dimeric_a/b-barrel"/>
</dbReference>
<reference evidence="3" key="1">
    <citation type="journal article" date="2012" name="PLoS ONE">
        <title>The success of Acinetobacter species; genetic, metabolic and virulence attributes.</title>
        <authorList>
            <person name="Peleg A.Y."/>
            <person name="de Breij A."/>
            <person name="Adams M.D."/>
            <person name="Cerqueira G.M."/>
            <person name="Mocali S."/>
            <person name="Galardini M."/>
            <person name="Nibbering P.H."/>
            <person name="Earl A.M."/>
            <person name="Ward D.V."/>
            <person name="Paterson D.L."/>
            <person name="Seifert H."/>
            <person name="Dijkshoorn L."/>
        </authorList>
    </citation>
    <scope>NUCLEOTIDE SEQUENCE [LARGE SCALE GENOMIC DNA]</scope>
    <source>
        <strain evidence="3">ATCC 19606 / DSM 30007 / JCM 6841 / CCUG 19606 / CIP 70.34 / NBRC 109757 / NCIMB 12457 / NCTC 12156 / 81</strain>
    </source>
</reference>
<dbReference type="BioCyc" id="ABAU575584-HMP:GM69-2602-MONOMER"/>
<evidence type="ECO:0000313" key="2">
    <source>
        <dbReference type="EMBL" id="EEX02866.1"/>
    </source>
</evidence>
<feature type="domain" description="ABM" evidence="1">
    <location>
        <begin position="11"/>
        <end position="109"/>
    </location>
</feature>
<keyword evidence="2" id="KW-0503">Monooxygenase</keyword>
<dbReference type="GO" id="GO:0005829">
    <property type="term" value="C:cytosol"/>
    <property type="evidence" value="ECO:0007669"/>
    <property type="project" value="TreeGrafter"/>
</dbReference>
<dbReference type="Proteomes" id="UP000005740">
    <property type="component" value="Unassembled WGS sequence"/>
</dbReference>
<dbReference type="InterPro" id="IPR050744">
    <property type="entry name" value="AI-2_Isomerase_LsrG"/>
</dbReference>
<dbReference type="Pfam" id="PF03992">
    <property type="entry name" value="ABM"/>
    <property type="match status" value="1"/>
</dbReference>
<dbReference type="SUPFAM" id="SSF54909">
    <property type="entry name" value="Dimeric alpha+beta barrel"/>
    <property type="match status" value="1"/>
</dbReference>
<protein>
    <submittedName>
        <fullName evidence="2">Antibiotic biosynthesis monooxygenase</fullName>
    </submittedName>
</protein>